<sequence length="292" mass="31919">MTRALITGATSGLGLEFAWQLAGLEHDLVLVARNAERLDAVAAQIESLHDVRVSTLAVDLSDRDGLDRAARRLTDPVTPIDLLVNNAGYGLHTEFLATDVEEHEIQLDLLVRAVLVLSHTAANSMMQRGRGAIINVSSLAGYTAAGTYAAAKSWVTVFTEALALELEGTGVTATALLPGFVETEFHERAAIDVQGLPRVTWLKAPYVVEQALKDSAKGEVLSIPSLKYRTASEISRIMPRPLIRRLTGPGWSRRLNERKLRTARTGSALRRLRMPWWDAPEADGGRGDKPRR</sequence>
<evidence type="ECO:0008006" key="6">
    <source>
        <dbReference type="Google" id="ProtNLM"/>
    </source>
</evidence>
<dbReference type="AlphaFoldDB" id="A0A839QU05"/>
<dbReference type="EMBL" id="JACHWP010000003">
    <property type="protein sequence ID" value="MBB3023215.1"/>
    <property type="molecule type" value="Genomic_DNA"/>
</dbReference>
<dbReference type="PRINTS" id="PR00080">
    <property type="entry name" value="SDRFAMILY"/>
</dbReference>
<keyword evidence="5" id="KW-1185">Reference proteome</keyword>
<gene>
    <name evidence="4" type="ORF">FHX50_001500</name>
</gene>
<dbReference type="SUPFAM" id="SSF51735">
    <property type="entry name" value="NAD(P)-binding Rossmann-fold domains"/>
    <property type="match status" value="1"/>
</dbReference>
<protein>
    <recommendedName>
        <fullName evidence="6">SDR family NAD(P)-dependent oxidoreductase</fullName>
    </recommendedName>
</protein>
<evidence type="ECO:0000313" key="4">
    <source>
        <dbReference type="EMBL" id="MBB3023215.1"/>
    </source>
</evidence>
<name>A0A839QU05_9MICO</name>
<evidence type="ECO:0000256" key="2">
    <source>
        <dbReference type="ARBA" id="ARBA00023002"/>
    </source>
</evidence>
<organism evidence="4 5">
    <name type="scientific">Helcobacillus massiliensis</name>
    <dbReference type="NCBI Taxonomy" id="521392"/>
    <lineage>
        <taxon>Bacteria</taxon>
        <taxon>Bacillati</taxon>
        <taxon>Actinomycetota</taxon>
        <taxon>Actinomycetes</taxon>
        <taxon>Micrococcales</taxon>
        <taxon>Dermabacteraceae</taxon>
        <taxon>Helcobacillus</taxon>
    </lineage>
</organism>
<dbReference type="InterPro" id="IPR002347">
    <property type="entry name" value="SDR_fam"/>
</dbReference>
<dbReference type="PANTHER" id="PTHR43086:SF3">
    <property type="entry name" value="NADP-DEPENDENT 3-HYDROXY ACID DEHYDROGENASE YDFG"/>
    <property type="match status" value="1"/>
</dbReference>
<dbReference type="InterPro" id="IPR036291">
    <property type="entry name" value="NAD(P)-bd_dom_sf"/>
</dbReference>
<keyword evidence="2" id="KW-0560">Oxidoreductase</keyword>
<dbReference type="CDD" id="cd05233">
    <property type="entry name" value="SDR_c"/>
    <property type="match status" value="1"/>
</dbReference>
<accession>A0A839QU05</accession>
<comment type="caution">
    <text evidence="4">The sequence shown here is derived from an EMBL/GenBank/DDBJ whole genome shotgun (WGS) entry which is preliminary data.</text>
</comment>
<reference evidence="4 5" key="1">
    <citation type="submission" date="2020-08" db="EMBL/GenBank/DDBJ databases">
        <title>Sequencing the genomes of 1000 actinobacteria strains.</title>
        <authorList>
            <person name="Klenk H.-P."/>
        </authorList>
    </citation>
    <scope>NUCLEOTIDE SEQUENCE [LARGE SCALE GENOMIC DNA]</scope>
    <source>
        <strain evidence="4 5">DSM 23040</strain>
    </source>
</reference>
<evidence type="ECO:0000256" key="1">
    <source>
        <dbReference type="ARBA" id="ARBA00006484"/>
    </source>
</evidence>
<comment type="similarity">
    <text evidence="1 3">Belongs to the short-chain dehydrogenases/reductases (SDR) family.</text>
</comment>
<dbReference type="Gene3D" id="3.40.50.720">
    <property type="entry name" value="NAD(P)-binding Rossmann-like Domain"/>
    <property type="match status" value="1"/>
</dbReference>
<dbReference type="PANTHER" id="PTHR43086">
    <property type="entry name" value="VERY-LONG-CHAIN 3-OXOOACYL-COA REDUCTASE"/>
    <property type="match status" value="1"/>
</dbReference>
<dbReference type="PIRSF" id="PIRSF000126">
    <property type="entry name" value="11-beta-HSD1"/>
    <property type="match status" value="1"/>
</dbReference>
<evidence type="ECO:0000256" key="3">
    <source>
        <dbReference type="RuleBase" id="RU000363"/>
    </source>
</evidence>
<dbReference type="Proteomes" id="UP000568050">
    <property type="component" value="Unassembled WGS sequence"/>
</dbReference>
<dbReference type="GO" id="GO:0016491">
    <property type="term" value="F:oxidoreductase activity"/>
    <property type="evidence" value="ECO:0007669"/>
    <property type="project" value="UniProtKB-KW"/>
</dbReference>
<proteinExistence type="inferred from homology"/>
<dbReference type="Pfam" id="PF00106">
    <property type="entry name" value="adh_short"/>
    <property type="match status" value="1"/>
</dbReference>
<dbReference type="PRINTS" id="PR00081">
    <property type="entry name" value="GDHRDH"/>
</dbReference>
<dbReference type="RefSeq" id="WP_183376193.1">
    <property type="nucleotide sequence ID" value="NZ_CBCSFZ010000061.1"/>
</dbReference>
<evidence type="ECO:0000313" key="5">
    <source>
        <dbReference type="Proteomes" id="UP000568050"/>
    </source>
</evidence>